<dbReference type="Proteomes" id="UP000321118">
    <property type="component" value="Unassembled WGS sequence"/>
</dbReference>
<dbReference type="InterPro" id="IPR036388">
    <property type="entry name" value="WH-like_DNA-bd_sf"/>
</dbReference>
<accession>A0A510VBX9</accession>
<protein>
    <submittedName>
        <fullName evidence="5">DNA-binding transcriptional regulator</fullName>
    </submittedName>
</protein>
<dbReference type="PANTHER" id="PTHR34580:SF3">
    <property type="entry name" value="PROTEIN PAFB"/>
    <property type="match status" value="1"/>
</dbReference>
<dbReference type="PANTHER" id="PTHR34580">
    <property type="match status" value="1"/>
</dbReference>
<dbReference type="Gene3D" id="1.10.10.10">
    <property type="entry name" value="Winged helix-like DNA-binding domain superfamily/Winged helix DNA-binding domain"/>
    <property type="match status" value="1"/>
</dbReference>
<sequence>MANTSSRTLRLLSLLQARRYWPGPRLADELGVSARTLRRDVDRLRELGYPVDAQPGVDGGYALAAGASLPPLVVDDDEAMALAVAIQQHLATGDGGDAALRALTKVVQVMPRRLRARLDAVRSSTTPAPWSTDGVAPVDHAVLSTLALGCRDRERVRFDYVAAAGSASSRLVEPAQLVALGRRWYLVGYDLDRHDWRTFRIDRITSAAGAGTSFAPRTPPFDDVADFVRSRVLGDAAGGRHQVEVVVETSADAVRALVGRWAEVRADSPTRCTMTMETDSLEGPLFALGALGAEFTVVSPPELAASVRDWGARFARAAQA</sequence>
<dbReference type="PROSITE" id="PS51000">
    <property type="entry name" value="HTH_DEOR_2"/>
    <property type="match status" value="1"/>
</dbReference>
<dbReference type="SUPFAM" id="SSF46785">
    <property type="entry name" value="Winged helix' DNA-binding domain"/>
    <property type="match status" value="1"/>
</dbReference>
<dbReference type="Pfam" id="PF08279">
    <property type="entry name" value="HTH_11"/>
    <property type="match status" value="1"/>
</dbReference>
<dbReference type="GO" id="GO:0003677">
    <property type="term" value="F:DNA binding"/>
    <property type="evidence" value="ECO:0007669"/>
    <property type="project" value="UniProtKB-KW"/>
</dbReference>
<reference evidence="5 6" key="1">
    <citation type="submission" date="2019-07" db="EMBL/GenBank/DDBJ databases">
        <title>Whole genome shotgun sequence of Cellulomonas xylanilytica NBRC 101102.</title>
        <authorList>
            <person name="Hosoyama A."/>
            <person name="Uohara A."/>
            <person name="Ohji S."/>
            <person name="Ichikawa N."/>
        </authorList>
    </citation>
    <scope>NUCLEOTIDE SEQUENCE [LARGE SCALE GENOMIC DNA]</scope>
    <source>
        <strain evidence="5 6">NBRC 101102</strain>
    </source>
</reference>
<feature type="domain" description="HTH deoR-type" evidence="4">
    <location>
        <begin position="4"/>
        <end position="59"/>
    </location>
</feature>
<organism evidence="5 6">
    <name type="scientific">Cellulomonas xylanilytica</name>
    <dbReference type="NCBI Taxonomy" id="233583"/>
    <lineage>
        <taxon>Bacteria</taxon>
        <taxon>Bacillati</taxon>
        <taxon>Actinomycetota</taxon>
        <taxon>Actinomycetes</taxon>
        <taxon>Micrococcales</taxon>
        <taxon>Cellulomonadaceae</taxon>
        <taxon>Cellulomonas</taxon>
    </lineage>
</organism>
<keyword evidence="3" id="KW-0804">Transcription</keyword>
<dbReference type="InterPro" id="IPR051534">
    <property type="entry name" value="CBASS_pafABC_assoc_protein"/>
</dbReference>
<comment type="caution">
    <text evidence="5">The sequence shown here is derived from an EMBL/GenBank/DDBJ whole genome shotgun (WGS) entry which is preliminary data.</text>
</comment>
<dbReference type="GO" id="GO:0003700">
    <property type="term" value="F:DNA-binding transcription factor activity"/>
    <property type="evidence" value="ECO:0007669"/>
    <property type="project" value="InterPro"/>
</dbReference>
<proteinExistence type="predicted"/>
<dbReference type="PROSITE" id="PS52050">
    <property type="entry name" value="WYL"/>
    <property type="match status" value="1"/>
</dbReference>
<keyword evidence="1" id="KW-0805">Transcription regulation</keyword>
<dbReference type="AlphaFoldDB" id="A0A510VBX9"/>
<dbReference type="InterPro" id="IPR018356">
    <property type="entry name" value="Tscrpt_reg_HTH_DeoR_CS"/>
</dbReference>
<dbReference type="PIRSF" id="PIRSF016838">
    <property type="entry name" value="PafC"/>
    <property type="match status" value="1"/>
</dbReference>
<dbReference type="InterPro" id="IPR001034">
    <property type="entry name" value="DeoR_HTH"/>
</dbReference>
<evidence type="ECO:0000256" key="2">
    <source>
        <dbReference type="ARBA" id="ARBA00023125"/>
    </source>
</evidence>
<dbReference type="Pfam" id="PF13280">
    <property type="entry name" value="WYL"/>
    <property type="match status" value="1"/>
</dbReference>
<dbReference type="EMBL" id="BJUB01000017">
    <property type="protein sequence ID" value="GEK23521.1"/>
    <property type="molecule type" value="Genomic_DNA"/>
</dbReference>
<dbReference type="PROSITE" id="PS00894">
    <property type="entry name" value="HTH_DEOR_1"/>
    <property type="match status" value="1"/>
</dbReference>
<dbReference type="Pfam" id="PF25583">
    <property type="entry name" value="WCX"/>
    <property type="match status" value="1"/>
</dbReference>
<evidence type="ECO:0000313" key="6">
    <source>
        <dbReference type="Proteomes" id="UP000321118"/>
    </source>
</evidence>
<dbReference type="OrthoDB" id="8555652at2"/>
<evidence type="ECO:0000256" key="1">
    <source>
        <dbReference type="ARBA" id="ARBA00023015"/>
    </source>
</evidence>
<dbReference type="InterPro" id="IPR057727">
    <property type="entry name" value="WCX_dom"/>
</dbReference>
<gene>
    <name evidence="5" type="ORF">CXY01_40410</name>
</gene>
<keyword evidence="6" id="KW-1185">Reference proteome</keyword>
<dbReference type="InterPro" id="IPR036390">
    <property type="entry name" value="WH_DNA-bd_sf"/>
</dbReference>
<dbReference type="InterPro" id="IPR028349">
    <property type="entry name" value="PafC-like"/>
</dbReference>
<dbReference type="InterPro" id="IPR013196">
    <property type="entry name" value="HTH_11"/>
</dbReference>
<dbReference type="InterPro" id="IPR026881">
    <property type="entry name" value="WYL_dom"/>
</dbReference>
<evidence type="ECO:0000256" key="3">
    <source>
        <dbReference type="ARBA" id="ARBA00023163"/>
    </source>
</evidence>
<name>A0A510VBX9_9CELL</name>
<dbReference type="RefSeq" id="WP_146931547.1">
    <property type="nucleotide sequence ID" value="NZ_BJUB01000017.1"/>
</dbReference>
<evidence type="ECO:0000259" key="4">
    <source>
        <dbReference type="PROSITE" id="PS51000"/>
    </source>
</evidence>
<keyword evidence="2 5" id="KW-0238">DNA-binding</keyword>
<evidence type="ECO:0000313" key="5">
    <source>
        <dbReference type="EMBL" id="GEK23521.1"/>
    </source>
</evidence>